<accession>A0A212ESY6</accession>
<dbReference type="STRING" id="278856.A0A212ESY6"/>
<dbReference type="eggNOG" id="ENOG502QPZZ">
    <property type="taxonomic scope" value="Eukaryota"/>
</dbReference>
<dbReference type="InterPro" id="IPR011010">
    <property type="entry name" value="DNA_brk_join_enz"/>
</dbReference>
<name>A0A212ESY6_DANPL</name>
<dbReference type="PANTHER" id="PTHR33480">
    <property type="entry name" value="SET DOMAIN-CONTAINING PROTEIN-RELATED"/>
    <property type="match status" value="1"/>
</dbReference>
<feature type="region of interest" description="Disordered" evidence="1">
    <location>
        <begin position="20"/>
        <end position="39"/>
    </location>
</feature>
<evidence type="ECO:0000313" key="3">
    <source>
        <dbReference type="Proteomes" id="UP000007151"/>
    </source>
</evidence>
<sequence>MLTTYLTTVCAFQEQISVSSPDFSDTDSNYAPPVQDTSSDESYLYDDKILDRFCSFGNVPHSSEKFHQKNYSLLELKPISDKNIEQPLNEETSVICSDSILSDISNSPGTTLSVDSRLLKPVSISTHKSNSVVSGDTATVSISNHTQEDERTNDDDFIIPKKPPKCNRAIRSKDYCFFCEVFVLNFARHLTRHHVYEPEVQKILSVSKKSQERKNLIMALRKKGNFIQNSVEITKPMRKQKFTDYLPCTNCLGFYSKKLLWKHMKKCTQNSNKTTVNVQSEAQNLLLRHLKIDEKLKDTVFLRMRADKTSLVAKSDVLICSFGTQYMKTHREKHFVNVISRKMRELAKLLQEMKKINPSIKDLFDALRPIHYDTIVAATKIVGKYDSEKDRFESPTFAMNISTSIKQCCNIAILFALKKHGPYMETNTAEIEADLKTLIQIIDSNWKFDISSQAASDLNTNKWNKVTIVPLANHLKILKEYLGKKSEEAANKIKEGLFNVSTYIQLLETVYCRVLLLNRRRPGELQRIKVHDYLESDNNAADKYEEFDRALTLSERVLVQKFKRVVIRGKRERGVPVLFNKEVQEDIKLLLSIRNTFVSTSNRFLFGNPGFENTIYGYKVLERHARLSGAKNPKSISSTRLRKHLATLSQIFSMSENDMEQLATFMGHTSDVHKKSYRLPDDIYQTAKISKLLILMEDGKADAFRGKSLDEIELDLNEQLDEGMTENEVILDYDVESPGRTQDITDGNKLRLPRSTSPPPQPGPSGLQTNTFESVHHVKKGKKRTLIPWTAEQKKVCSAFFKHHIKMKQPPKRHECEALKEKHRDLLHNKDWLKIKVFIQNIYNKK</sequence>
<protein>
    <submittedName>
        <fullName evidence="2">Alternative oxidase</fullName>
    </submittedName>
</protein>
<dbReference type="Proteomes" id="UP000007151">
    <property type="component" value="Unassembled WGS sequence"/>
</dbReference>
<feature type="region of interest" description="Disordered" evidence="1">
    <location>
        <begin position="735"/>
        <end position="770"/>
    </location>
</feature>
<evidence type="ECO:0000256" key="1">
    <source>
        <dbReference type="SAM" id="MobiDB-lite"/>
    </source>
</evidence>
<dbReference type="GO" id="GO:0003677">
    <property type="term" value="F:DNA binding"/>
    <property type="evidence" value="ECO:0007669"/>
    <property type="project" value="InterPro"/>
</dbReference>
<reference evidence="2 3" key="1">
    <citation type="journal article" date="2011" name="Cell">
        <title>The monarch butterfly genome yields insights into long-distance migration.</title>
        <authorList>
            <person name="Zhan S."/>
            <person name="Merlin C."/>
            <person name="Boore J.L."/>
            <person name="Reppert S.M."/>
        </authorList>
    </citation>
    <scope>NUCLEOTIDE SEQUENCE [LARGE SCALE GENOMIC DNA]</scope>
    <source>
        <strain evidence="2">F-2</strain>
    </source>
</reference>
<keyword evidence="3" id="KW-1185">Reference proteome</keyword>
<dbReference type="SUPFAM" id="SSF56349">
    <property type="entry name" value="DNA breaking-rejoining enzymes"/>
    <property type="match status" value="1"/>
</dbReference>
<dbReference type="AlphaFoldDB" id="A0A212ESY6"/>
<dbReference type="KEGG" id="dpl:KGM_214800"/>
<dbReference type="InParanoid" id="A0A212ESY6"/>
<organism evidence="2 3">
    <name type="scientific">Danaus plexippus plexippus</name>
    <dbReference type="NCBI Taxonomy" id="278856"/>
    <lineage>
        <taxon>Eukaryota</taxon>
        <taxon>Metazoa</taxon>
        <taxon>Ecdysozoa</taxon>
        <taxon>Arthropoda</taxon>
        <taxon>Hexapoda</taxon>
        <taxon>Insecta</taxon>
        <taxon>Pterygota</taxon>
        <taxon>Neoptera</taxon>
        <taxon>Endopterygota</taxon>
        <taxon>Lepidoptera</taxon>
        <taxon>Glossata</taxon>
        <taxon>Ditrysia</taxon>
        <taxon>Papilionoidea</taxon>
        <taxon>Nymphalidae</taxon>
        <taxon>Danainae</taxon>
        <taxon>Danaini</taxon>
        <taxon>Danaina</taxon>
        <taxon>Danaus</taxon>
        <taxon>Danaus</taxon>
    </lineage>
</organism>
<evidence type="ECO:0000313" key="2">
    <source>
        <dbReference type="EMBL" id="OWR44608.1"/>
    </source>
</evidence>
<dbReference type="EMBL" id="AGBW02012684">
    <property type="protein sequence ID" value="OWR44608.1"/>
    <property type="molecule type" value="Genomic_DNA"/>
</dbReference>
<dbReference type="PANTHER" id="PTHR33480:SF1">
    <property type="entry name" value="TYR RECOMBINASE DOMAIN-CONTAINING PROTEIN"/>
    <property type="match status" value="1"/>
</dbReference>
<comment type="caution">
    <text evidence="2">The sequence shown here is derived from an EMBL/GenBank/DDBJ whole genome shotgun (WGS) entry which is preliminary data.</text>
</comment>
<gene>
    <name evidence="2" type="ORF">KGM_214800</name>
</gene>
<proteinExistence type="predicted"/>